<dbReference type="AlphaFoldDB" id="A0A1I0DHH8"/>
<evidence type="ECO:0000256" key="5">
    <source>
        <dbReference type="ARBA" id="ARBA00022519"/>
    </source>
</evidence>
<dbReference type="RefSeq" id="WP_093320414.1">
    <property type="nucleotide sequence ID" value="NZ_FOHV01000016.1"/>
</dbReference>
<evidence type="ECO:0000256" key="4">
    <source>
        <dbReference type="ARBA" id="ARBA00022475"/>
    </source>
</evidence>
<dbReference type="PANTHER" id="PTHR30386:SF19">
    <property type="entry name" value="MULTIDRUG EXPORT PROTEIN EMRA-RELATED"/>
    <property type="match status" value="1"/>
</dbReference>
<keyword evidence="8 10" id="KW-0472">Membrane</keyword>
<dbReference type="PANTHER" id="PTHR30386">
    <property type="entry name" value="MEMBRANE FUSION SUBUNIT OF EMRAB-TOLC MULTIDRUG EFFLUX PUMP"/>
    <property type="match status" value="1"/>
</dbReference>
<evidence type="ECO:0000256" key="6">
    <source>
        <dbReference type="ARBA" id="ARBA00022692"/>
    </source>
</evidence>
<protein>
    <submittedName>
        <fullName evidence="13">Membrane fusion protein, multidrug efflux system</fullName>
    </submittedName>
</protein>
<dbReference type="GO" id="GO:0015721">
    <property type="term" value="P:bile acid and bile salt transport"/>
    <property type="evidence" value="ECO:0007669"/>
    <property type="project" value="UniProtKB-ARBA"/>
</dbReference>
<dbReference type="OrthoDB" id="9811754at2"/>
<dbReference type="NCBIfam" id="TIGR00998">
    <property type="entry name" value="8a0101"/>
    <property type="match status" value="1"/>
</dbReference>
<evidence type="ECO:0000259" key="12">
    <source>
        <dbReference type="Pfam" id="PF25963"/>
    </source>
</evidence>
<dbReference type="NCBIfam" id="NF011715">
    <property type="entry name" value="PRK15136.1"/>
    <property type="match status" value="1"/>
</dbReference>
<comment type="subcellular location">
    <subcellularLocation>
        <location evidence="1">Cell inner membrane</location>
        <topology evidence="1">Single-pass membrane protein</topology>
        <orientation evidence="1">Periplasmic side</orientation>
    </subcellularLocation>
</comment>
<dbReference type="EMBL" id="FOHV01000016">
    <property type="protein sequence ID" value="SET31485.1"/>
    <property type="molecule type" value="Genomic_DNA"/>
</dbReference>
<feature type="domain" description="p-hydroxybenzoic acid efflux pump subunit AaeA-like beta-barrel" evidence="12">
    <location>
        <begin position="275"/>
        <end position="367"/>
    </location>
</feature>
<feature type="coiled-coil region" evidence="9">
    <location>
        <begin position="144"/>
        <end position="202"/>
    </location>
</feature>
<keyword evidence="5" id="KW-0997">Cell inner membrane</keyword>
<organism evidence="13 14">
    <name type="scientific">Thorsellia anophelis DSM 18579</name>
    <dbReference type="NCBI Taxonomy" id="1123402"/>
    <lineage>
        <taxon>Bacteria</taxon>
        <taxon>Pseudomonadati</taxon>
        <taxon>Pseudomonadota</taxon>
        <taxon>Gammaproteobacteria</taxon>
        <taxon>Enterobacterales</taxon>
        <taxon>Thorselliaceae</taxon>
        <taxon>Thorsellia</taxon>
    </lineage>
</organism>
<dbReference type="GO" id="GO:1990961">
    <property type="term" value="P:xenobiotic detoxification by transmembrane export across the plasma membrane"/>
    <property type="evidence" value="ECO:0007669"/>
    <property type="project" value="InterPro"/>
</dbReference>
<evidence type="ECO:0000256" key="8">
    <source>
        <dbReference type="ARBA" id="ARBA00023136"/>
    </source>
</evidence>
<evidence type="ECO:0000259" key="11">
    <source>
        <dbReference type="Pfam" id="PF25885"/>
    </source>
</evidence>
<dbReference type="Gene3D" id="2.40.50.100">
    <property type="match status" value="1"/>
</dbReference>
<evidence type="ECO:0000256" key="9">
    <source>
        <dbReference type="SAM" id="Coils"/>
    </source>
</evidence>
<dbReference type="InterPro" id="IPR058634">
    <property type="entry name" value="AaeA-lik-b-barrel"/>
</dbReference>
<keyword evidence="6 10" id="KW-0812">Transmembrane</keyword>
<keyword evidence="7 10" id="KW-1133">Transmembrane helix</keyword>
<keyword evidence="9" id="KW-0175">Coiled coil</keyword>
<dbReference type="STRING" id="1123402.SAMN02583745_01978"/>
<proteinExistence type="inferred from homology"/>
<dbReference type="Gene3D" id="1.10.287.470">
    <property type="entry name" value="Helix hairpin bin"/>
    <property type="match status" value="1"/>
</dbReference>
<dbReference type="InterPro" id="IPR005694">
    <property type="entry name" value="MFP_proteobact"/>
</dbReference>
<dbReference type="Gene3D" id="2.40.30.170">
    <property type="match status" value="1"/>
</dbReference>
<dbReference type="SUPFAM" id="SSF111369">
    <property type="entry name" value="HlyD-like secretion proteins"/>
    <property type="match status" value="2"/>
</dbReference>
<dbReference type="Pfam" id="PF25885">
    <property type="entry name" value="HH_EMRA"/>
    <property type="match status" value="1"/>
</dbReference>
<keyword evidence="4" id="KW-1003">Cell membrane</keyword>
<evidence type="ECO:0000256" key="7">
    <source>
        <dbReference type="ARBA" id="ARBA00022989"/>
    </source>
</evidence>
<dbReference type="FunFam" id="2.40.30.170:FF:000003">
    <property type="entry name" value="Multidrug resistance protein A"/>
    <property type="match status" value="1"/>
</dbReference>
<dbReference type="InterPro" id="IPR058633">
    <property type="entry name" value="EmrA/FarA_HH"/>
</dbReference>
<reference evidence="14" key="1">
    <citation type="submission" date="2016-10" db="EMBL/GenBank/DDBJ databases">
        <authorList>
            <person name="Varghese N."/>
            <person name="Submissions S."/>
        </authorList>
    </citation>
    <scope>NUCLEOTIDE SEQUENCE [LARGE SCALE GENOMIC DNA]</scope>
    <source>
        <strain evidence="14">DSM 18579</strain>
    </source>
</reference>
<keyword evidence="3" id="KW-0813">Transport</keyword>
<dbReference type="GO" id="GO:0046677">
    <property type="term" value="P:response to antibiotic"/>
    <property type="evidence" value="ECO:0007669"/>
    <property type="project" value="UniProtKB-ARBA"/>
</dbReference>
<evidence type="ECO:0000256" key="10">
    <source>
        <dbReference type="SAM" id="Phobius"/>
    </source>
</evidence>
<dbReference type="InterPro" id="IPR050739">
    <property type="entry name" value="MFP"/>
</dbReference>
<gene>
    <name evidence="13" type="ORF">SAMN02583745_01978</name>
</gene>
<name>A0A1I0DHH8_9GAMM</name>
<feature type="domain" description="Multidrug export protein EmrA/FarA alpha-helical hairpin" evidence="11">
    <location>
        <begin position="117"/>
        <end position="238"/>
    </location>
</feature>
<comment type="similarity">
    <text evidence="2">Belongs to the membrane fusion protein (MFP) (TC 8.A.1) family.</text>
</comment>
<evidence type="ECO:0000256" key="1">
    <source>
        <dbReference type="ARBA" id="ARBA00004383"/>
    </source>
</evidence>
<keyword evidence="14" id="KW-1185">Reference proteome</keyword>
<evidence type="ECO:0000256" key="3">
    <source>
        <dbReference type="ARBA" id="ARBA00022448"/>
    </source>
</evidence>
<dbReference type="Proteomes" id="UP000242642">
    <property type="component" value="Unassembled WGS sequence"/>
</dbReference>
<dbReference type="GO" id="GO:0005886">
    <property type="term" value="C:plasma membrane"/>
    <property type="evidence" value="ECO:0007669"/>
    <property type="project" value="UniProtKB-SubCell"/>
</dbReference>
<dbReference type="Pfam" id="PF25963">
    <property type="entry name" value="Beta-barrel_AAEA"/>
    <property type="match status" value="1"/>
</dbReference>
<evidence type="ECO:0000313" key="13">
    <source>
        <dbReference type="EMBL" id="SET31485.1"/>
    </source>
</evidence>
<evidence type="ECO:0000256" key="2">
    <source>
        <dbReference type="ARBA" id="ARBA00009477"/>
    </source>
</evidence>
<accession>A0A1I0DHH8</accession>
<dbReference type="GO" id="GO:0042910">
    <property type="term" value="F:xenobiotic transmembrane transporter activity"/>
    <property type="evidence" value="ECO:0007669"/>
    <property type="project" value="InterPro"/>
</dbReference>
<evidence type="ECO:0000313" key="14">
    <source>
        <dbReference type="Proteomes" id="UP000242642"/>
    </source>
</evidence>
<sequence>MSNEHTSTSNKIDLHTKENSAENILNKDKLAKTSEVSKKIKRKVAFSILILTIIILLGFYLFHWYHTGRFEVETDNAYVSGNQVQIMSEISGTVSSIHVDNTDFVNEGDVLVQLDKTDAEQSFEKAQALLATQVRQAHQSVISLKQNQANIEEKTIALQQAQSDLARRQALSQSNAIGKEELQHARDAVTLAEASLESAKAQYNANQALVLDTPIEKQPGVVKAATELKEAWLALQRTTITSPVTGYVSKRSVQVGAQIAPNTPLMAIISADNLWIDANFKETQLNQMRIGQNAKITTDIYGDKVVFNGKIKGIEMGTGSAFSLLPAQNASGNWIKIVQRVPVRIELDANELKQYPLRIGLSSTVVVETKDQSGPILASKHPDGALYKVSQGEIDMTSINALINQIIKENG</sequence>
<feature type="transmembrane region" description="Helical" evidence="10">
    <location>
        <begin position="44"/>
        <end position="65"/>
    </location>
</feature>